<reference evidence="2 3" key="1">
    <citation type="journal article" date="2014" name="Genome Announc.">
        <title>Draft Genome Sequence of Xylella fastidiosa Pear Leaf Scorch Strain in Taiwan.</title>
        <authorList>
            <person name="Su C.C."/>
            <person name="Deng W.L."/>
            <person name="Jan F.J."/>
            <person name="Chang C.J."/>
            <person name="Huang H."/>
            <person name="Chen J."/>
        </authorList>
    </citation>
    <scope>NUCLEOTIDE SEQUENCE [LARGE SCALE GENOMIC DNA]</scope>
    <source>
        <strain evidence="2 3">PLS229</strain>
    </source>
</reference>
<feature type="region of interest" description="Disordered" evidence="1">
    <location>
        <begin position="27"/>
        <end position="71"/>
    </location>
</feature>
<sequence>MVAEPVWSAPVMAAVPVRHPYVVLKMHSSGADQQPGHPVPERSADADAPGVHSEGSPRQHRQSFVMTEPNI</sequence>
<dbReference type="STRING" id="1444770.AF72_05500"/>
<gene>
    <name evidence="2" type="ORF">AF72_05500</name>
</gene>
<feature type="compositionally biased region" description="Polar residues" evidence="1">
    <location>
        <begin position="62"/>
        <end position="71"/>
    </location>
</feature>
<protein>
    <submittedName>
        <fullName evidence="2">Uncharacterized protein</fullName>
    </submittedName>
</protein>
<evidence type="ECO:0000313" key="3">
    <source>
        <dbReference type="Proteomes" id="UP000020406"/>
    </source>
</evidence>
<evidence type="ECO:0000313" key="2">
    <source>
        <dbReference type="EMBL" id="EWS78495.1"/>
    </source>
</evidence>
<dbReference type="EMBL" id="JDSQ01000007">
    <property type="protein sequence ID" value="EWS78495.1"/>
    <property type="molecule type" value="Genomic_DNA"/>
</dbReference>
<organism evidence="2 3">
    <name type="scientific">Xylella taiwanensis</name>
    <dbReference type="NCBI Taxonomy" id="1444770"/>
    <lineage>
        <taxon>Bacteria</taxon>
        <taxon>Pseudomonadati</taxon>
        <taxon>Pseudomonadota</taxon>
        <taxon>Gammaproteobacteria</taxon>
        <taxon>Lysobacterales</taxon>
        <taxon>Lysobacteraceae</taxon>
        <taxon>Xylella</taxon>
    </lineage>
</organism>
<accession>Z9JJC3</accession>
<dbReference type="PATRIC" id="fig|1444770.3.peg.1314"/>
<dbReference type="Proteomes" id="UP000020406">
    <property type="component" value="Unassembled WGS sequence"/>
</dbReference>
<evidence type="ECO:0000256" key="1">
    <source>
        <dbReference type="SAM" id="MobiDB-lite"/>
    </source>
</evidence>
<name>Z9JJC3_9GAMM</name>
<comment type="caution">
    <text evidence="2">The sequence shown here is derived from an EMBL/GenBank/DDBJ whole genome shotgun (WGS) entry which is preliminary data.</text>
</comment>
<dbReference type="AlphaFoldDB" id="Z9JJC3"/>
<proteinExistence type="predicted"/>